<name>F8GXE8_CUPNN</name>
<evidence type="ECO:0000256" key="3">
    <source>
        <dbReference type="PROSITE-ProRule" id="PRU10007"/>
    </source>
</evidence>
<evidence type="ECO:0000256" key="1">
    <source>
        <dbReference type="ARBA" id="ARBA00009986"/>
    </source>
</evidence>
<geneLocation type="plasmid" evidence="6 7">
    <name>pBB1</name>
</geneLocation>
<dbReference type="SUPFAM" id="SSF53720">
    <property type="entry name" value="ALDH-like"/>
    <property type="match status" value="1"/>
</dbReference>
<dbReference type="EMBL" id="CP002879">
    <property type="protein sequence ID" value="AEI82018.1"/>
    <property type="molecule type" value="Genomic_DNA"/>
</dbReference>
<dbReference type="FunFam" id="3.40.309.10:FF:000012">
    <property type="entry name" value="Betaine aldehyde dehydrogenase"/>
    <property type="match status" value="1"/>
</dbReference>
<dbReference type="AlphaFoldDB" id="F8GXE8"/>
<sequence length="503" mass="53675">MPSFSSHVKPANAPVNPGHRKALDWLASGPKRLLIGGEWVNAVSGKTFATIDPSTEQTLVEVAEADREDIDAAVRAARQALEAPSWAGISPHVRARYLLRIADAIEQHAEELAVLETLDMGAPLAFSVGRVASAAELFRYYAGWATKTHGTTNPTDASRFIYTLREPMGVCALINAWNVPLVMAATKLAPALVCGNTAVLKPAEQSPLTTLRLAELIQELDLPPGVVNVVPGYGATAGAAMAAHPDIDKIAFTGSTGVGRQILQASAGNMKKVTLELGGKSPNIIFPDADLDRAIETAVVAFCRNSGQICSAGTRLFVHESLHDEIAGRVAEIAATYRVGSPLAPDTQMGPIISERQMHRVLSYVDAGREDGARLVLGGSRVGDTGYFVEPTVFSGVSNAMRIAREEIFGPVLSIIPFKDEADVVAMGNDTEYGLAAAVWTRDVSRAHRVARALKSGRVWINTYAETDPVMAIGGYKQSGYGREMGAESIDAYSQTKSVLMRL</sequence>
<reference evidence="6 7" key="1">
    <citation type="journal article" date="2011" name="J. Bacteriol.">
        <title>Complete genome sequence of the type strain Cupriavidus necator N-1.</title>
        <authorList>
            <person name="Poehlein A."/>
            <person name="Kusian B."/>
            <person name="Friedrich B."/>
            <person name="Daniel R."/>
            <person name="Bowien B."/>
        </authorList>
    </citation>
    <scope>NUCLEOTIDE SEQUENCE [LARGE SCALE GENOMIC DNA]</scope>
    <source>
        <strain evidence="7">ATCC 43291 / DSM 13513 / CCUG 52238 / LMG 8453 / N-1</strain>
        <plasmid evidence="6 7">pBB1</plasmid>
    </source>
</reference>
<accession>F8GXE8</accession>
<dbReference type="InterPro" id="IPR016163">
    <property type="entry name" value="Ald_DH_C"/>
</dbReference>
<dbReference type="Gene3D" id="3.40.309.10">
    <property type="entry name" value="Aldehyde Dehydrogenase, Chain A, domain 2"/>
    <property type="match status" value="1"/>
</dbReference>
<evidence type="ECO:0000256" key="2">
    <source>
        <dbReference type="ARBA" id="ARBA00023002"/>
    </source>
</evidence>
<dbReference type="GO" id="GO:0004029">
    <property type="term" value="F:aldehyde dehydrogenase (NAD+) activity"/>
    <property type="evidence" value="ECO:0007669"/>
    <property type="project" value="UniProtKB-EC"/>
</dbReference>
<dbReference type="EC" id="1.2.1.3" evidence="6"/>
<dbReference type="InterPro" id="IPR029510">
    <property type="entry name" value="Ald_DH_CS_GLU"/>
</dbReference>
<evidence type="ECO:0000313" key="6">
    <source>
        <dbReference type="EMBL" id="AEI82018.1"/>
    </source>
</evidence>
<feature type="domain" description="Aldehyde dehydrogenase" evidence="5">
    <location>
        <begin position="39"/>
        <end position="499"/>
    </location>
</feature>
<feature type="active site" evidence="3">
    <location>
        <position position="276"/>
    </location>
</feature>
<dbReference type="InterPro" id="IPR015590">
    <property type="entry name" value="Aldehyde_DH_dom"/>
</dbReference>
<dbReference type="Gene3D" id="3.40.605.10">
    <property type="entry name" value="Aldehyde Dehydrogenase, Chain A, domain 1"/>
    <property type="match status" value="1"/>
</dbReference>
<dbReference type="InterPro" id="IPR016161">
    <property type="entry name" value="Ald_DH/histidinol_DH"/>
</dbReference>
<dbReference type="FunFam" id="3.40.605.10:FF:000007">
    <property type="entry name" value="NAD/NADP-dependent betaine aldehyde dehydrogenase"/>
    <property type="match status" value="1"/>
</dbReference>
<dbReference type="HOGENOM" id="CLU_005391_1_0_4"/>
<organism evidence="6 7">
    <name type="scientific">Cupriavidus necator (strain ATCC 43291 / DSM 13513 / CCUG 52238 / LMG 8453 / N-1)</name>
    <name type="common">Ralstonia eutropha</name>
    <dbReference type="NCBI Taxonomy" id="1042878"/>
    <lineage>
        <taxon>Bacteria</taxon>
        <taxon>Pseudomonadati</taxon>
        <taxon>Pseudomonadota</taxon>
        <taxon>Betaproteobacteria</taxon>
        <taxon>Burkholderiales</taxon>
        <taxon>Burkholderiaceae</taxon>
        <taxon>Cupriavidus</taxon>
    </lineage>
</organism>
<protein>
    <submittedName>
        <fullName evidence="6">Aldehyde dehydrogenase DhaS</fullName>
        <ecNumber evidence="6">1.2.1.3</ecNumber>
    </submittedName>
</protein>
<proteinExistence type="inferred from homology"/>
<dbReference type="PROSITE" id="PS00687">
    <property type="entry name" value="ALDEHYDE_DEHYDR_GLU"/>
    <property type="match status" value="1"/>
</dbReference>
<keyword evidence="6" id="KW-0614">Plasmid</keyword>
<dbReference type="Pfam" id="PF00171">
    <property type="entry name" value="Aldedh"/>
    <property type="match status" value="1"/>
</dbReference>
<comment type="similarity">
    <text evidence="1 4">Belongs to the aldehyde dehydrogenase family.</text>
</comment>
<dbReference type="Proteomes" id="UP000006798">
    <property type="component" value="Plasmid pBB1"/>
</dbReference>
<dbReference type="GeneID" id="34312105"/>
<dbReference type="RefSeq" id="WP_013959069.1">
    <property type="nucleotide sequence ID" value="NC_015727.1"/>
</dbReference>
<dbReference type="KEGG" id="cnc:CNE_BB1p05980"/>
<evidence type="ECO:0000259" key="5">
    <source>
        <dbReference type="Pfam" id="PF00171"/>
    </source>
</evidence>
<dbReference type="PANTHER" id="PTHR11699">
    <property type="entry name" value="ALDEHYDE DEHYDROGENASE-RELATED"/>
    <property type="match status" value="1"/>
</dbReference>
<evidence type="ECO:0000256" key="4">
    <source>
        <dbReference type="RuleBase" id="RU003345"/>
    </source>
</evidence>
<dbReference type="InterPro" id="IPR016162">
    <property type="entry name" value="Ald_DH_N"/>
</dbReference>
<keyword evidence="2 4" id="KW-0560">Oxidoreductase</keyword>
<gene>
    <name evidence="6" type="primary">dhaS2</name>
    <name evidence="6" type="ordered locus">CNE_BB1p05980</name>
</gene>
<evidence type="ECO:0000313" key="7">
    <source>
        <dbReference type="Proteomes" id="UP000006798"/>
    </source>
</evidence>